<dbReference type="InParanoid" id="A0A2H3DLV9"/>
<dbReference type="Pfam" id="PF01753">
    <property type="entry name" value="zf-MYND"/>
    <property type="match status" value="1"/>
</dbReference>
<evidence type="ECO:0000256" key="2">
    <source>
        <dbReference type="ARBA" id="ARBA00022771"/>
    </source>
</evidence>
<reference evidence="6" key="1">
    <citation type="journal article" date="2017" name="Nat. Ecol. Evol.">
        <title>Genome expansion and lineage-specific genetic innovations in the forest pathogenic fungi Armillaria.</title>
        <authorList>
            <person name="Sipos G."/>
            <person name="Prasanna A.N."/>
            <person name="Walter M.C."/>
            <person name="O'Connor E."/>
            <person name="Balint B."/>
            <person name="Krizsan K."/>
            <person name="Kiss B."/>
            <person name="Hess J."/>
            <person name="Varga T."/>
            <person name="Slot J."/>
            <person name="Riley R."/>
            <person name="Boka B."/>
            <person name="Rigling D."/>
            <person name="Barry K."/>
            <person name="Lee J."/>
            <person name="Mihaltcheva S."/>
            <person name="LaButti K."/>
            <person name="Lipzen A."/>
            <person name="Waldron R."/>
            <person name="Moloney N.M."/>
            <person name="Sperisen C."/>
            <person name="Kredics L."/>
            <person name="Vagvoelgyi C."/>
            <person name="Patrignani A."/>
            <person name="Fitzpatrick D."/>
            <person name="Nagy I."/>
            <person name="Doyle S."/>
            <person name="Anderson J.B."/>
            <person name="Grigoriev I.V."/>
            <person name="Gueldener U."/>
            <person name="Muensterkoetter M."/>
            <person name="Nagy L.G."/>
        </authorList>
    </citation>
    <scope>NUCLEOTIDE SEQUENCE [LARGE SCALE GENOMIC DNA]</scope>
    <source>
        <strain evidence="6">Ar21-2</strain>
    </source>
</reference>
<evidence type="ECO:0000256" key="3">
    <source>
        <dbReference type="ARBA" id="ARBA00022833"/>
    </source>
</evidence>
<dbReference type="EMBL" id="KZ293669">
    <property type="protein sequence ID" value="PBK89223.1"/>
    <property type="molecule type" value="Genomic_DNA"/>
</dbReference>
<evidence type="ECO:0000313" key="5">
    <source>
        <dbReference type="EMBL" id="PBK89223.1"/>
    </source>
</evidence>
<dbReference type="Proteomes" id="UP000217790">
    <property type="component" value="Unassembled WGS sequence"/>
</dbReference>
<keyword evidence="2" id="KW-0863">Zinc-finger</keyword>
<keyword evidence="3" id="KW-0862">Zinc</keyword>
<evidence type="ECO:0000313" key="6">
    <source>
        <dbReference type="Proteomes" id="UP000217790"/>
    </source>
</evidence>
<dbReference type="InterPro" id="IPR002893">
    <property type="entry name" value="Znf_MYND"/>
</dbReference>
<dbReference type="OrthoDB" id="3188288at2759"/>
<dbReference type="Gene3D" id="6.10.140.2220">
    <property type="match status" value="1"/>
</dbReference>
<gene>
    <name evidence="5" type="ORF">ARMGADRAFT_335147</name>
</gene>
<keyword evidence="6" id="KW-1185">Reference proteome</keyword>
<proteinExistence type="predicted"/>
<organism evidence="5 6">
    <name type="scientific">Armillaria gallica</name>
    <name type="common">Bulbous honey fungus</name>
    <name type="synonym">Armillaria bulbosa</name>
    <dbReference type="NCBI Taxonomy" id="47427"/>
    <lineage>
        <taxon>Eukaryota</taxon>
        <taxon>Fungi</taxon>
        <taxon>Dikarya</taxon>
        <taxon>Basidiomycota</taxon>
        <taxon>Agaricomycotina</taxon>
        <taxon>Agaricomycetes</taxon>
        <taxon>Agaricomycetidae</taxon>
        <taxon>Agaricales</taxon>
        <taxon>Marasmiineae</taxon>
        <taxon>Physalacriaceae</taxon>
        <taxon>Armillaria</taxon>
    </lineage>
</organism>
<protein>
    <recommendedName>
        <fullName evidence="4">MYND-type domain-containing protein</fullName>
    </recommendedName>
</protein>
<evidence type="ECO:0000256" key="1">
    <source>
        <dbReference type="ARBA" id="ARBA00022723"/>
    </source>
</evidence>
<dbReference type="SUPFAM" id="SSF144232">
    <property type="entry name" value="HIT/MYND zinc finger-like"/>
    <property type="match status" value="1"/>
</dbReference>
<evidence type="ECO:0000259" key="4">
    <source>
        <dbReference type="Pfam" id="PF01753"/>
    </source>
</evidence>
<feature type="domain" description="MYND-type" evidence="4">
    <location>
        <begin position="276"/>
        <end position="325"/>
    </location>
</feature>
<dbReference type="GO" id="GO:0008270">
    <property type="term" value="F:zinc ion binding"/>
    <property type="evidence" value="ECO:0007669"/>
    <property type="project" value="UniProtKB-KW"/>
</dbReference>
<name>A0A2H3DLV9_ARMGA</name>
<dbReference type="AlphaFoldDB" id="A0A2H3DLV9"/>
<accession>A0A2H3DLV9</accession>
<sequence length="351" mass="39244">MASNDGYIVVPQLDGAKYLHGRDFSRDNNTMWFPGHVYDYIMLEHGDALARSLKKLPYGRPSDIKRDGCYPCTVKNPQNDLEVKIQPLIGTADDGVYLTLSDINKLGLQSKGQKIETRQGSCEIYSGVSFRFETDYRGGVISYSIPLVFALPPSTTYAEAGMNCSKEGVIGVRRIDRHAVFGHYNDVHVIDITVLGRLPERAIYLHPYDSVRQVIEVQPSTGRHRWRCSPKGPNVPKISIAHSIVVSSGYRTPEFTLASFKATAMPVNTSRSVPECRTCGILEDVGKGVKILLCSQCKKEGKEIRALYCSPVCQKKDWKMRHKEEHTGVRVWNLGRPNEGILKVGSQPLFV</sequence>
<keyword evidence="1" id="KW-0479">Metal-binding</keyword>